<dbReference type="GO" id="GO:0003723">
    <property type="term" value="F:RNA binding"/>
    <property type="evidence" value="ECO:0007669"/>
    <property type="project" value="InterPro"/>
</dbReference>
<keyword evidence="6" id="KW-1185">Reference proteome</keyword>
<dbReference type="InParanoid" id="A0A0H2SRW5"/>
<comment type="subcellular location">
    <subcellularLocation>
        <location evidence="1">Nucleus</location>
    </subcellularLocation>
</comment>
<name>A0A0H2SRW5_9AGAM</name>
<dbReference type="Gene3D" id="3.30.160.60">
    <property type="entry name" value="Classic Zinc Finger"/>
    <property type="match status" value="1"/>
</dbReference>
<evidence type="ECO:0000256" key="3">
    <source>
        <dbReference type="SAM" id="MobiDB-lite"/>
    </source>
</evidence>
<evidence type="ECO:0000256" key="2">
    <source>
        <dbReference type="ARBA" id="ARBA00023242"/>
    </source>
</evidence>
<dbReference type="InterPro" id="IPR013087">
    <property type="entry name" value="Znf_C2H2_type"/>
</dbReference>
<dbReference type="InterPro" id="IPR051421">
    <property type="entry name" value="RNA_Proc_DNA_Dmg_Regulator"/>
</dbReference>
<dbReference type="Pfam" id="PF16837">
    <property type="entry name" value="SF3A3"/>
    <property type="match status" value="1"/>
</dbReference>
<dbReference type="OrthoDB" id="2160351at2759"/>
<dbReference type="PANTHER" id="PTHR12786:SF2">
    <property type="entry name" value="SPLICING FACTOR 3A SUBUNIT 3"/>
    <property type="match status" value="1"/>
</dbReference>
<reference evidence="5 6" key="1">
    <citation type="submission" date="2015-04" db="EMBL/GenBank/DDBJ databases">
        <title>Complete genome sequence of Schizopora paradoxa KUC8140, a cosmopolitan wood degrader in East Asia.</title>
        <authorList>
            <consortium name="DOE Joint Genome Institute"/>
            <person name="Min B."/>
            <person name="Park H."/>
            <person name="Jang Y."/>
            <person name="Kim J.-J."/>
            <person name="Kim K.H."/>
            <person name="Pangilinan J."/>
            <person name="Lipzen A."/>
            <person name="Riley R."/>
            <person name="Grigoriev I.V."/>
            <person name="Spatafora J.W."/>
            <person name="Choi I.-G."/>
        </authorList>
    </citation>
    <scope>NUCLEOTIDE SEQUENCE [LARGE SCALE GENOMIC DNA]</scope>
    <source>
        <strain evidence="5 6">KUC8140</strain>
    </source>
</reference>
<dbReference type="InterPro" id="IPR024598">
    <property type="entry name" value="SF3a60/Prp9_C"/>
</dbReference>
<protein>
    <recommendedName>
        <fullName evidence="4">C2H2-type domain-containing protein</fullName>
    </recommendedName>
</protein>
<proteinExistence type="predicted"/>
<evidence type="ECO:0000313" key="6">
    <source>
        <dbReference type="Proteomes" id="UP000053477"/>
    </source>
</evidence>
<feature type="domain" description="C2H2-type" evidence="4">
    <location>
        <begin position="267"/>
        <end position="289"/>
    </location>
</feature>
<dbReference type="EMBL" id="KQ085884">
    <property type="protein sequence ID" value="KLO19871.1"/>
    <property type="molecule type" value="Genomic_DNA"/>
</dbReference>
<evidence type="ECO:0000256" key="1">
    <source>
        <dbReference type="ARBA" id="ARBA00004123"/>
    </source>
</evidence>
<dbReference type="GO" id="GO:0008270">
    <property type="term" value="F:zinc ion binding"/>
    <property type="evidence" value="ECO:0007669"/>
    <property type="project" value="InterPro"/>
</dbReference>
<dbReference type="SUPFAM" id="SSF57667">
    <property type="entry name" value="beta-beta-alpha zinc fingers"/>
    <property type="match status" value="1"/>
</dbReference>
<dbReference type="FunCoup" id="A0A0H2SRW5">
    <property type="interactions" value="1126"/>
</dbReference>
<accession>A0A0H2SRW5</accession>
<organism evidence="5 6">
    <name type="scientific">Schizopora paradoxa</name>
    <dbReference type="NCBI Taxonomy" id="27342"/>
    <lineage>
        <taxon>Eukaryota</taxon>
        <taxon>Fungi</taxon>
        <taxon>Dikarya</taxon>
        <taxon>Basidiomycota</taxon>
        <taxon>Agaricomycotina</taxon>
        <taxon>Agaricomycetes</taxon>
        <taxon>Hymenochaetales</taxon>
        <taxon>Schizoporaceae</taxon>
        <taxon>Schizopora</taxon>
    </lineage>
</organism>
<dbReference type="PROSITE" id="PS00028">
    <property type="entry name" value="ZINC_FINGER_C2H2_1"/>
    <property type="match status" value="1"/>
</dbReference>
<dbReference type="SMART" id="SM00451">
    <property type="entry name" value="ZnF_U1"/>
    <property type="match status" value="1"/>
</dbReference>
<dbReference type="GO" id="GO:0000398">
    <property type="term" value="P:mRNA splicing, via spliceosome"/>
    <property type="evidence" value="ECO:0007669"/>
    <property type="project" value="InterPro"/>
</dbReference>
<dbReference type="Proteomes" id="UP000053477">
    <property type="component" value="Unassembled WGS sequence"/>
</dbReference>
<evidence type="ECO:0000313" key="5">
    <source>
        <dbReference type="EMBL" id="KLO19871.1"/>
    </source>
</evidence>
<dbReference type="STRING" id="27342.A0A0H2SRW5"/>
<gene>
    <name evidence="5" type="ORF">SCHPADRAFT_898442</name>
</gene>
<dbReference type="InterPro" id="IPR021966">
    <property type="entry name" value="SF3a60_bindingd"/>
</dbReference>
<dbReference type="PANTHER" id="PTHR12786">
    <property type="entry name" value="SPLICING FACTOR SF3A-RELATED"/>
    <property type="match status" value="1"/>
</dbReference>
<dbReference type="AlphaFoldDB" id="A0A0H2SRW5"/>
<dbReference type="Pfam" id="PF12108">
    <property type="entry name" value="SF3a60_bindingd"/>
    <property type="match status" value="1"/>
</dbReference>
<dbReference type="InterPro" id="IPR003604">
    <property type="entry name" value="Matrin/U1-like-C_Znf_C2H2"/>
</dbReference>
<dbReference type="Pfam" id="PF12874">
    <property type="entry name" value="zf-met"/>
    <property type="match status" value="1"/>
</dbReference>
<dbReference type="InterPro" id="IPR036236">
    <property type="entry name" value="Znf_C2H2_sf"/>
</dbReference>
<dbReference type="Pfam" id="PF11931">
    <property type="entry name" value="SF3a60_Prp9_C"/>
    <property type="match status" value="1"/>
</dbReference>
<dbReference type="GO" id="GO:0005681">
    <property type="term" value="C:spliceosomal complex"/>
    <property type="evidence" value="ECO:0007669"/>
    <property type="project" value="InterPro"/>
</dbReference>
<evidence type="ECO:0000259" key="4">
    <source>
        <dbReference type="PROSITE" id="PS00028"/>
    </source>
</evidence>
<sequence>MDSIIELQRQTHEEVERFERALATVLSKPQPNQQVKLANEHKAAQILDRITSRVTQLNAQYQDEATRKSELDVLSGPKPDDLSEFYFRLKSIKDHHQKYPNEIVGGLQLELAALVEDKQIEGEEDEEEEEDPISLLFSGEEGYGRYVDLYAHHTAYNNLKGLNKRLAYLQYLDVICAAEHGLVHQEVPEATRYSRDYELYITNLHTYLLSFMKKTQPLVNLGAQQAVKEIEFEDLWKEGKLPGWAEPQDGKGKGTAEGENSGEGIWCSACQKSYSKQTVYDAHLNSKKHVKAAARQATSETPPKNPNGPQDGASAAQPSKVQTHRSRIESSARLTYLVTSLLAEILATLGDTKSNVERRFSLTAKEREAELEEKAAVPVQATANADNADAAEEEEEERIYNPLKLPLGWDGKPIPYWLYKLHGLGVEYRCEICSDHVYMGRKNFDRHFQESRHAFGMRALGLPNTKHFHEITRIEDALALAEKLKREGKQEVFSQETMEELEDDEGNVYNRKTYEDLKKQGLI</sequence>
<feature type="region of interest" description="Disordered" evidence="3">
    <location>
        <begin position="290"/>
        <end position="327"/>
    </location>
</feature>
<keyword evidence="2" id="KW-0539">Nucleus</keyword>
<dbReference type="InterPro" id="IPR031774">
    <property type="entry name" value="SF3A3_dom"/>
</dbReference>